<gene>
    <name evidence="1" type="ORF">HaLaN_18425</name>
</gene>
<name>A0A699ZRZ4_HAELA</name>
<protein>
    <recommendedName>
        <fullName evidence="3">GATA-type domain-containing protein</fullName>
    </recommendedName>
</protein>
<evidence type="ECO:0008006" key="3">
    <source>
        <dbReference type="Google" id="ProtNLM"/>
    </source>
</evidence>
<dbReference type="Proteomes" id="UP000485058">
    <property type="component" value="Unassembled WGS sequence"/>
</dbReference>
<dbReference type="EMBL" id="BLLF01001774">
    <property type="protein sequence ID" value="GFH21178.1"/>
    <property type="molecule type" value="Genomic_DNA"/>
</dbReference>
<comment type="caution">
    <text evidence="1">The sequence shown here is derived from an EMBL/GenBank/DDBJ whole genome shotgun (WGS) entry which is preliminary data.</text>
</comment>
<reference evidence="1 2" key="1">
    <citation type="submission" date="2020-02" db="EMBL/GenBank/DDBJ databases">
        <title>Draft genome sequence of Haematococcus lacustris strain NIES-144.</title>
        <authorList>
            <person name="Morimoto D."/>
            <person name="Nakagawa S."/>
            <person name="Yoshida T."/>
            <person name="Sawayama S."/>
        </authorList>
    </citation>
    <scope>NUCLEOTIDE SEQUENCE [LARGE SCALE GENOMIC DNA]</scope>
    <source>
        <strain evidence="1 2">NIES-144</strain>
    </source>
</reference>
<evidence type="ECO:0000313" key="2">
    <source>
        <dbReference type="Proteomes" id="UP000485058"/>
    </source>
</evidence>
<accession>A0A699ZRZ4</accession>
<sequence>SHSCFVSCAGGPAEKPILCNACGTRYLVRGSLEGGEGRSA</sequence>
<evidence type="ECO:0000313" key="1">
    <source>
        <dbReference type="EMBL" id="GFH21178.1"/>
    </source>
</evidence>
<organism evidence="1 2">
    <name type="scientific">Haematococcus lacustris</name>
    <name type="common">Green alga</name>
    <name type="synonym">Haematococcus pluvialis</name>
    <dbReference type="NCBI Taxonomy" id="44745"/>
    <lineage>
        <taxon>Eukaryota</taxon>
        <taxon>Viridiplantae</taxon>
        <taxon>Chlorophyta</taxon>
        <taxon>core chlorophytes</taxon>
        <taxon>Chlorophyceae</taxon>
        <taxon>CS clade</taxon>
        <taxon>Chlamydomonadales</taxon>
        <taxon>Haematococcaceae</taxon>
        <taxon>Haematococcus</taxon>
    </lineage>
</organism>
<feature type="non-terminal residue" evidence="1">
    <location>
        <position position="1"/>
    </location>
</feature>
<dbReference type="AlphaFoldDB" id="A0A699ZRZ4"/>
<proteinExistence type="predicted"/>
<keyword evidence="2" id="KW-1185">Reference proteome</keyword>